<sequence>MRIIYFSTIPGKKVNAVYEKIQELGHELVLFVTIRGLPTMVTNNHQKAFEDRIKDLNPNIPTLVVNTMKGDLANIITALQPDIGLVLQFAFRLNKTILSIPKYGFVNLHPSMLPKYRGPNPIGWQILNNEKTLGFTFHYMDDKYDTGRIILQGTRPLTSTDNFFSIYMQVPQILMDNMATVFQLVQQGYKGEIQNDGEHSYASFFTVEQCTINWERPAIEIDCLIRATSVWHKHDYYATMEYLVRKAMFEMNGKMIRPLKSLLICPKDYDNLSGLDSKQTFMQDNFSDAKVGEITEQSTGELLAHTGNGQLLITDYERL</sequence>
<evidence type="ECO:0000259" key="2">
    <source>
        <dbReference type="Pfam" id="PF02911"/>
    </source>
</evidence>
<reference evidence="3" key="1">
    <citation type="submission" date="2021-02" db="EMBL/GenBank/DDBJ databases">
        <authorList>
            <person name="Nowell W R."/>
        </authorList>
    </citation>
    <scope>NUCLEOTIDE SEQUENCE</scope>
</reference>
<dbReference type="EMBL" id="CAJNOJ010000227">
    <property type="protein sequence ID" value="CAF1312903.1"/>
    <property type="molecule type" value="Genomic_DNA"/>
</dbReference>
<gene>
    <name evidence="4" type="ORF">EDS130_LOCUS31243</name>
    <name evidence="3" type="ORF">XAT740_LOCUS25779</name>
</gene>
<dbReference type="PANTHER" id="PTHR11138">
    <property type="entry name" value="METHIONYL-TRNA FORMYLTRANSFERASE"/>
    <property type="match status" value="1"/>
</dbReference>
<evidence type="ECO:0000313" key="4">
    <source>
        <dbReference type="EMBL" id="CAF1312903.1"/>
    </source>
</evidence>
<accession>A0A814ZHR2</accession>
<dbReference type="Pfam" id="PF02911">
    <property type="entry name" value="Formyl_trans_C"/>
    <property type="match status" value="1"/>
</dbReference>
<feature type="domain" description="Formyl transferase N-terminal" evidence="1">
    <location>
        <begin position="1"/>
        <end position="167"/>
    </location>
</feature>
<keyword evidence="5" id="KW-1185">Reference proteome</keyword>
<dbReference type="InterPro" id="IPR036477">
    <property type="entry name" value="Formyl_transf_N_sf"/>
</dbReference>
<name>A0A814ZHR2_ADIRI</name>
<dbReference type="Pfam" id="PF00551">
    <property type="entry name" value="Formyl_trans_N"/>
    <property type="match status" value="1"/>
</dbReference>
<dbReference type="Gene3D" id="3.40.50.12230">
    <property type="match status" value="1"/>
</dbReference>
<dbReference type="OrthoDB" id="2018833at2759"/>
<protein>
    <recommendedName>
        <fullName evidence="6">Methionyl-tRNA formyltransferase</fullName>
    </recommendedName>
</protein>
<evidence type="ECO:0000259" key="1">
    <source>
        <dbReference type="Pfam" id="PF00551"/>
    </source>
</evidence>
<dbReference type="EMBL" id="CAJNOR010002060">
    <property type="protein sequence ID" value="CAF1241844.1"/>
    <property type="molecule type" value="Genomic_DNA"/>
</dbReference>
<comment type="caution">
    <text evidence="3">The sequence shown here is derived from an EMBL/GenBank/DDBJ whole genome shotgun (WGS) entry which is preliminary data.</text>
</comment>
<dbReference type="GO" id="GO:0004479">
    <property type="term" value="F:methionyl-tRNA formyltransferase activity"/>
    <property type="evidence" value="ECO:0007669"/>
    <property type="project" value="TreeGrafter"/>
</dbReference>
<feature type="domain" description="Formyl transferase C-terminal" evidence="2">
    <location>
        <begin position="207"/>
        <end position="315"/>
    </location>
</feature>
<dbReference type="SUPFAM" id="SSF50486">
    <property type="entry name" value="FMT C-terminal domain-like"/>
    <property type="match status" value="1"/>
</dbReference>
<dbReference type="PANTHER" id="PTHR11138:SF5">
    <property type="entry name" value="METHIONYL-TRNA FORMYLTRANSFERASE, MITOCHONDRIAL"/>
    <property type="match status" value="1"/>
</dbReference>
<evidence type="ECO:0000313" key="3">
    <source>
        <dbReference type="EMBL" id="CAF1241844.1"/>
    </source>
</evidence>
<proteinExistence type="predicted"/>
<dbReference type="AlphaFoldDB" id="A0A814ZHR2"/>
<dbReference type="InterPro" id="IPR011034">
    <property type="entry name" value="Formyl_transferase-like_C_sf"/>
</dbReference>
<dbReference type="SUPFAM" id="SSF53328">
    <property type="entry name" value="Formyltransferase"/>
    <property type="match status" value="1"/>
</dbReference>
<evidence type="ECO:0000313" key="5">
    <source>
        <dbReference type="Proteomes" id="UP000663828"/>
    </source>
</evidence>
<dbReference type="InterPro" id="IPR005793">
    <property type="entry name" value="Formyl_trans_C"/>
</dbReference>
<dbReference type="Proteomes" id="UP000663828">
    <property type="component" value="Unassembled WGS sequence"/>
</dbReference>
<organism evidence="3 5">
    <name type="scientific">Adineta ricciae</name>
    <name type="common">Rotifer</name>
    <dbReference type="NCBI Taxonomy" id="249248"/>
    <lineage>
        <taxon>Eukaryota</taxon>
        <taxon>Metazoa</taxon>
        <taxon>Spiralia</taxon>
        <taxon>Gnathifera</taxon>
        <taxon>Rotifera</taxon>
        <taxon>Eurotatoria</taxon>
        <taxon>Bdelloidea</taxon>
        <taxon>Adinetida</taxon>
        <taxon>Adinetidae</taxon>
        <taxon>Adineta</taxon>
    </lineage>
</organism>
<dbReference type="InterPro" id="IPR002376">
    <property type="entry name" value="Formyl_transf_N"/>
</dbReference>
<dbReference type="Proteomes" id="UP000663852">
    <property type="component" value="Unassembled WGS sequence"/>
</dbReference>
<evidence type="ECO:0008006" key="6">
    <source>
        <dbReference type="Google" id="ProtNLM"/>
    </source>
</evidence>
<dbReference type="GO" id="GO:0005829">
    <property type="term" value="C:cytosol"/>
    <property type="evidence" value="ECO:0007669"/>
    <property type="project" value="TreeGrafter"/>
</dbReference>